<protein>
    <recommendedName>
        <fullName evidence="3">Alpha/beta hydrolase</fullName>
    </recommendedName>
</protein>
<reference evidence="1 2" key="1">
    <citation type="journal article" date="2021" name="Genome Biol. Evol.">
        <title>Complete Genome Sequencing of a Novel Gloeobacter Species from a Waterfall Cave in Mexico.</title>
        <authorList>
            <person name="Saw J.H."/>
            <person name="Cardona T."/>
            <person name="Montejano G."/>
        </authorList>
    </citation>
    <scope>NUCLEOTIDE SEQUENCE [LARGE SCALE GENOMIC DNA]</scope>
    <source>
        <strain evidence="1">MG652769</strain>
    </source>
</reference>
<gene>
    <name evidence="1" type="ORF">ISF26_05090</name>
</gene>
<evidence type="ECO:0008006" key="3">
    <source>
        <dbReference type="Google" id="ProtNLM"/>
    </source>
</evidence>
<accession>A0ABY3PPK7</accession>
<dbReference type="RefSeq" id="WP_230842847.1">
    <property type="nucleotide sequence ID" value="NZ_CP063845.1"/>
</dbReference>
<organism evidence="1 2">
    <name type="scientific">Gloeobacter morelensis MG652769</name>
    <dbReference type="NCBI Taxonomy" id="2781736"/>
    <lineage>
        <taxon>Bacteria</taxon>
        <taxon>Bacillati</taxon>
        <taxon>Cyanobacteriota</taxon>
        <taxon>Cyanophyceae</taxon>
        <taxon>Gloeobacterales</taxon>
        <taxon>Gloeobacteraceae</taxon>
        <taxon>Gloeobacter</taxon>
        <taxon>Gloeobacter morelensis</taxon>
    </lineage>
</organism>
<dbReference type="Proteomes" id="UP001054846">
    <property type="component" value="Chromosome"/>
</dbReference>
<sequence length="330" mass="36894">MPKDYVLYIHGVNTREERESPNYADELITLVAEQTDGLGLEVVPLPLYWGDVNRAEEERLLSRFRASKIWNKMWFRGFRELQMLQFAGDAALYISRYIGSKVVKTLREQAIEGVNGQPGFNQLEPGDRLHLVTHSMGTVILFDVLFAARWDQPDIPAYREAQEIRNAIFGLEPHTDLGVRLASIHTMGSPVAIFSLMNVVSGPDQERGVAELSWEQRVRVATHDVTPQLQKLLANLGGRLPWLNYIHPGDPVAYPLDPLIFDLVDGERRHLEVEDILATRNDLFGSVIDLAFDQTEFALLNGGTAHNSYFSNPGVAAHIAGAVKAAARQG</sequence>
<proteinExistence type="predicted"/>
<keyword evidence="2" id="KW-1185">Reference proteome</keyword>
<evidence type="ECO:0000313" key="1">
    <source>
        <dbReference type="EMBL" id="UFP95621.1"/>
    </source>
</evidence>
<dbReference type="EMBL" id="CP063845">
    <property type="protein sequence ID" value="UFP95621.1"/>
    <property type="molecule type" value="Genomic_DNA"/>
</dbReference>
<evidence type="ECO:0000313" key="2">
    <source>
        <dbReference type="Proteomes" id="UP001054846"/>
    </source>
</evidence>
<name>A0ABY3PPK7_9CYAN</name>